<feature type="DNA-binding region" description="H-T-H motif" evidence="4">
    <location>
        <begin position="50"/>
        <end position="69"/>
    </location>
</feature>
<evidence type="ECO:0000256" key="1">
    <source>
        <dbReference type="ARBA" id="ARBA00023015"/>
    </source>
</evidence>
<dbReference type="Pfam" id="PF00440">
    <property type="entry name" value="TetR_N"/>
    <property type="match status" value="1"/>
</dbReference>
<name>A0ABV6VHP8_9ACTN</name>
<dbReference type="RefSeq" id="WP_380514846.1">
    <property type="nucleotide sequence ID" value="NZ_JBHEZX010000015.1"/>
</dbReference>
<dbReference type="Gene3D" id="1.10.10.60">
    <property type="entry name" value="Homeodomain-like"/>
    <property type="match status" value="1"/>
</dbReference>
<dbReference type="Gene3D" id="1.10.357.10">
    <property type="entry name" value="Tetracycline Repressor, domain 2"/>
    <property type="match status" value="1"/>
</dbReference>
<evidence type="ECO:0000256" key="5">
    <source>
        <dbReference type="SAM" id="MobiDB-lite"/>
    </source>
</evidence>
<dbReference type="InterPro" id="IPR009057">
    <property type="entry name" value="Homeodomain-like_sf"/>
</dbReference>
<feature type="compositionally biased region" description="Low complexity" evidence="5">
    <location>
        <begin position="1"/>
        <end position="12"/>
    </location>
</feature>
<reference evidence="7 8" key="1">
    <citation type="submission" date="2024-09" db="EMBL/GenBank/DDBJ databases">
        <authorList>
            <person name="Lee S.D."/>
        </authorList>
    </citation>
    <scope>NUCLEOTIDE SEQUENCE [LARGE SCALE GENOMIC DNA]</scope>
    <source>
        <strain evidence="7 8">N1-1</strain>
    </source>
</reference>
<gene>
    <name evidence="7" type="ORF">ACEZDG_28810</name>
</gene>
<organism evidence="7 8">
    <name type="scientific">Streptacidiphilus alkalitolerans</name>
    <dbReference type="NCBI Taxonomy" id="3342712"/>
    <lineage>
        <taxon>Bacteria</taxon>
        <taxon>Bacillati</taxon>
        <taxon>Actinomycetota</taxon>
        <taxon>Actinomycetes</taxon>
        <taxon>Kitasatosporales</taxon>
        <taxon>Streptomycetaceae</taxon>
        <taxon>Streptacidiphilus</taxon>
    </lineage>
</organism>
<feature type="domain" description="HTH tetR-type" evidence="6">
    <location>
        <begin position="27"/>
        <end position="87"/>
    </location>
</feature>
<dbReference type="SUPFAM" id="SSF46689">
    <property type="entry name" value="Homeodomain-like"/>
    <property type="match status" value="1"/>
</dbReference>
<dbReference type="EMBL" id="JBHEZX010000015">
    <property type="protein sequence ID" value="MFC1413275.1"/>
    <property type="molecule type" value="Genomic_DNA"/>
</dbReference>
<evidence type="ECO:0000256" key="3">
    <source>
        <dbReference type="ARBA" id="ARBA00023163"/>
    </source>
</evidence>
<dbReference type="PANTHER" id="PTHR30055">
    <property type="entry name" value="HTH-TYPE TRANSCRIPTIONAL REGULATOR RUTR"/>
    <property type="match status" value="1"/>
</dbReference>
<evidence type="ECO:0000313" key="8">
    <source>
        <dbReference type="Proteomes" id="UP001592582"/>
    </source>
</evidence>
<keyword evidence="8" id="KW-1185">Reference proteome</keyword>
<dbReference type="PANTHER" id="PTHR30055:SF234">
    <property type="entry name" value="HTH-TYPE TRANSCRIPTIONAL REGULATOR BETI"/>
    <property type="match status" value="1"/>
</dbReference>
<evidence type="ECO:0000259" key="6">
    <source>
        <dbReference type="PROSITE" id="PS50977"/>
    </source>
</evidence>
<dbReference type="PROSITE" id="PS50977">
    <property type="entry name" value="HTH_TETR_2"/>
    <property type="match status" value="1"/>
</dbReference>
<evidence type="ECO:0000256" key="2">
    <source>
        <dbReference type="ARBA" id="ARBA00023125"/>
    </source>
</evidence>
<dbReference type="InterPro" id="IPR041347">
    <property type="entry name" value="MftR_C"/>
</dbReference>
<keyword evidence="3" id="KW-0804">Transcription</keyword>
<proteinExistence type="predicted"/>
<dbReference type="InterPro" id="IPR050109">
    <property type="entry name" value="HTH-type_TetR-like_transc_reg"/>
</dbReference>
<comment type="caution">
    <text evidence="7">The sequence shown here is derived from an EMBL/GenBank/DDBJ whole genome shotgun (WGS) entry which is preliminary data.</text>
</comment>
<protein>
    <submittedName>
        <fullName evidence="7">TetR family transcriptional regulator</fullName>
    </submittedName>
</protein>
<evidence type="ECO:0000313" key="7">
    <source>
        <dbReference type="EMBL" id="MFC1413275.1"/>
    </source>
</evidence>
<keyword evidence="1" id="KW-0805">Transcription regulation</keyword>
<dbReference type="PRINTS" id="PR00455">
    <property type="entry name" value="HTHTETR"/>
</dbReference>
<accession>A0ABV6VHP8</accession>
<sequence length="210" mass="23138">MCTEKTPVVTAPQPAPAEGGLRARKKQRTRDSIRRHAYQLFAEQGYEATTVDQIAAAAEVSPSTFFRYFPAKEDLVHADDYNPMLAEALRSRPADEPVMDSIRLTLAESFDRILGGDREELLLRTRLTLTDPAVRAGAMDEQLRSQADVAAMIGERTGRPADDLDVTAAAAAIIAVSMAVVHHWAERDGAPDLADLYDRQFARLAEGLRF</sequence>
<dbReference type="Pfam" id="PF17754">
    <property type="entry name" value="TetR_C_14"/>
    <property type="match status" value="1"/>
</dbReference>
<feature type="region of interest" description="Disordered" evidence="5">
    <location>
        <begin position="1"/>
        <end position="29"/>
    </location>
</feature>
<dbReference type="InterPro" id="IPR001647">
    <property type="entry name" value="HTH_TetR"/>
</dbReference>
<dbReference type="Proteomes" id="UP001592582">
    <property type="component" value="Unassembled WGS sequence"/>
</dbReference>
<evidence type="ECO:0000256" key="4">
    <source>
        <dbReference type="PROSITE-ProRule" id="PRU00335"/>
    </source>
</evidence>
<keyword evidence="2 4" id="KW-0238">DNA-binding</keyword>